<evidence type="ECO:0000256" key="1">
    <source>
        <dbReference type="SAM" id="MobiDB-lite"/>
    </source>
</evidence>
<protein>
    <submittedName>
        <fullName evidence="2">Uncharacterized protein</fullName>
    </submittedName>
</protein>
<gene>
    <name evidence="2" type="ORF">NDU88_003804</name>
</gene>
<keyword evidence="3" id="KW-1185">Reference proteome</keyword>
<name>A0AAV7M544_PLEWA</name>
<feature type="region of interest" description="Disordered" evidence="1">
    <location>
        <begin position="1"/>
        <end position="30"/>
    </location>
</feature>
<proteinExistence type="predicted"/>
<dbReference type="AlphaFoldDB" id="A0AAV7M544"/>
<comment type="caution">
    <text evidence="2">The sequence shown here is derived from an EMBL/GenBank/DDBJ whole genome shotgun (WGS) entry which is preliminary data.</text>
</comment>
<evidence type="ECO:0000313" key="2">
    <source>
        <dbReference type="EMBL" id="KAJ1098697.1"/>
    </source>
</evidence>
<accession>A0AAV7M544</accession>
<organism evidence="2 3">
    <name type="scientific">Pleurodeles waltl</name>
    <name type="common">Iberian ribbed newt</name>
    <dbReference type="NCBI Taxonomy" id="8319"/>
    <lineage>
        <taxon>Eukaryota</taxon>
        <taxon>Metazoa</taxon>
        <taxon>Chordata</taxon>
        <taxon>Craniata</taxon>
        <taxon>Vertebrata</taxon>
        <taxon>Euteleostomi</taxon>
        <taxon>Amphibia</taxon>
        <taxon>Batrachia</taxon>
        <taxon>Caudata</taxon>
        <taxon>Salamandroidea</taxon>
        <taxon>Salamandridae</taxon>
        <taxon>Pleurodelinae</taxon>
        <taxon>Pleurodeles</taxon>
    </lineage>
</organism>
<feature type="compositionally biased region" description="Basic and acidic residues" evidence="1">
    <location>
        <begin position="1"/>
        <end position="10"/>
    </location>
</feature>
<evidence type="ECO:0000313" key="3">
    <source>
        <dbReference type="Proteomes" id="UP001066276"/>
    </source>
</evidence>
<dbReference type="Proteomes" id="UP001066276">
    <property type="component" value="Chromosome 10"/>
</dbReference>
<reference evidence="2" key="1">
    <citation type="journal article" date="2022" name="bioRxiv">
        <title>Sequencing and chromosome-scale assembly of the giantPleurodeles waltlgenome.</title>
        <authorList>
            <person name="Brown T."/>
            <person name="Elewa A."/>
            <person name="Iarovenko S."/>
            <person name="Subramanian E."/>
            <person name="Araus A.J."/>
            <person name="Petzold A."/>
            <person name="Susuki M."/>
            <person name="Suzuki K.-i.T."/>
            <person name="Hayashi T."/>
            <person name="Toyoda A."/>
            <person name="Oliveira C."/>
            <person name="Osipova E."/>
            <person name="Leigh N.D."/>
            <person name="Simon A."/>
            <person name="Yun M.H."/>
        </authorList>
    </citation>
    <scope>NUCLEOTIDE SEQUENCE</scope>
    <source>
        <strain evidence="2">20211129_DDA</strain>
        <tissue evidence="2">Liver</tissue>
    </source>
</reference>
<dbReference type="EMBL" id="JANPWB010000014">
    <property type="protein sequence ID" value="KAJ1098697.1"/>
    <property type="molecule type" value="Genomic_DNA"/>
</dbReference>
<sequence length="106" mass="12067">MEDRSRRDNIRLLGIPENEEGADMKNQRQQGLDARSAIVALLSAGEFNQPQTRFKCGGWRVKSEQGLTGTLTRWPGAIERFARLKSLEETLRESERAKERPLVDPT</sequence>